<dbReference type="GO" id="GO:0016831">
    <property type="term" value="F:carboxy-lyase activity"/>
    <property type="evidence" value="ECO:0007669"/>
    <property type="project" value="InterPro"/>
</dbReference>
<reference evidence="4 5" key="1">
    <citation type="submission" date="2019-04" db="EMBL/GenBank/DDBJ databases">
        <title>Altererythrobacter aquimixticola sp. nov., isolated from sediment of junction between the ocean and a freshwater spring.</title>
        <authorList>
            <person name="Yoon J.-H."/>
        </authorList>
    </citation>
    <scope>NUCLEOTIDE SEQUENCE [LARGE SCALE GENOMIC DNA]</scope>
    <source>
        <strain evidence="4 5">SSKS-13</strain>
    </source>
</reference>
<dbReference type="Gene3D" id="3.20.20.140">
    <property type="entry name" value="Metal-dependent hydrolases"/>
    <property type="match status" value="1"/>
</dbReference>
<dbReference type="SUPFAM" id="SSF51556">
    <property type="entry name" value="Metallo-dependent hydrolases"/>
    <property type="match status" value="1"/>
</dbReference>
<keyword evidence="4" id="KW-0378">Hydrolase</keyword>
<name>A0A4T3F2I1_9SPHN</name>
<keyword evidence="5" id="KW-1185">Reference proteome</keyword>
<dbReference type="RefSeq" id="WP_136694383.1">
    <property type="nucleotide sequence ID" value="NZ_SSHH01000004.1"/>
</dbReference>
<proteinExistence type="predicted"/>
<keyword evidence="1" id="KW-0456">Lyase</keyword>
<accession>A0A4T3F2I1</accession>
<gene>
    <name evidence="4" type="ORF">E5222_13760</name>
</gene>
<feature type="domain" description="Amidohydrolase-related" evidence="3">
    <location>
        <begin position="134"/>
        <end position="376"/>
    </location>
</feature>
<protein>
    <submittedName>
        <fullName evidence="4">Amidohydrolase</fullName>
    </submittedName>
</protein>
<dbReference type="GO" id="GO:0005829">
    <property type="term" value="C:cytosol"/>
    <property type="evidence" value="ECO:0007669"/>
    <property type="project" value="TreeGrafter"/>
</dbReference>
<dbReference type="EMBL" id="SSHH01000004">
    <property type="protein sequence ID" value="TIX48810.1"/>
    <property type="molecule type" value="Genomic_DNA"/>
</dbReference>
<dbReference type="Proteomes" id="UP000309389">
    <property type="component" value="Unassembled WGS sequence"/>
</dbReference>
<evidence type="ECO:0000256" key="2">
    <source>
        <dbReference type="SAM" id="MobiDB-lite"/>
    </source>
</evidence>
<dbReference type="Pfam" id="PF04909">
    <property type="entry name" value="Amidohydro_2"/>
    <property type="match status" value="1"/>
</dbReference>
<evidence type="ECO:0000256" key="1">
    <source>
        <dbReference type="ARBA" id="ARBA00023239"/>
    </source>
</evidence>
<dbReference type="InterPro" id="IPR032465">
    <property type="entry name" value="ACMSD"/>
</dbReference>
<organism evidence="4 5">
    <name type="scientific">Alteraurantiacibacter aquimixticola</name>
    <dbReference type="NCBI Taxonomy" id="2489173"/>
    <lineage>
        <taxon>Bacteria</taxon>
        <taxon>Pseudomonadati</taxon>
        <taxon>Pseudomonadota</taxon>
        <taxon>Alphaproteobacteria</taxon>
        <taxon>Sphingomonadales</taxon>
        <taxon>Erythrobacteraceae</taxon>
        <taxon>Alteraurantiacibacter</taxon>
    </lineage>
</organism>
<evidence type="ECO:0000313" key="4">
    <source>
        <dbReference type="EMBL" id="TIX48810.1"/>
    </source>
</evidence>
<dbReference type="InterPro" id="IPR032466">
    <property type="entry name" value="Metal_Hydrolase"/>
</dbReference>
<dbReference type="PANTHER" id="PTHR21240:SF30">
    <property type="entry name" value="AMIDOHYDROLASE-RELATED DOMAIN-CONTAINING PROTEIN-RELATED"/>
    <property type="match status" value="1"/>
</dbReference>
<dbReference type="AlphaFoldDB" id="A0A4T3F2I1"/>
<dbReference type="OrthoDB" id="149172at2"/>
<dbReference type="GO" id="GO:0019748">
    <property type="term" value="P:secondary metabolic process"/>
    <property type="evidence" value="ECO:0007669"/>
    <property type="project" value="TreeGrafter"/>
</dbReference>
<dbReference type="InterPro" id="IPR006680">
    <property type="entry name" value="Amidohydro-rel"/>
</dbReference>
<feature type="region of interest" description="Disordered" evidence="2">
    <location>
        <begin position="1"/>
        <end position="34"/>
    </location>
</feature>
<sequence>MPKLEDGSEKGLKGHFKEDFSHRTREGLAPRSGHVDRDVPYKRIATEEAWTFPDLVKAQVDYFESGAAPDDDSLKMAGMFAKMPSLQEMLQDLGELRISHMDELGIDRQLLLLTAPGVQVVCPGDGTPLSIMANDIAAEACARHPDRFSACAAFDPRDVAGSVKELERAAGLGLNGAVLNSHWQGHYLDEPEFWPILEALEANDLALYIHPTAPYNAPHYEKRGFFGALGGFPHDVWLHTMGLIMSGAFDRFPKLRLVIGHMGECMPLHLYRFDWMQGNADGRPRPGLFGDMETPKLAHPVSHYFKHNIWITTSGVGWEPAIKFCQDVLGPDRVIYAMDYPYQQSSDEVAAYDRMDMSAEHKKMLMEDNARHVFRITGP</sequence>
<comment type="caution">
    <text evidence="4">The sequence shown here is derived from an EMBL/GenBank/DDBJ whole genome shotgun (WGS) entry which is preliminary data.</text>
</comment>
<dbReference type="PANTHER" id="PTHR21240">
    <property type="entry name" value="2-AMINO-3-CARBOXYLMUCONATE-6-SEMIALDEHYDE DECARBOXYLASE"/>
    <property type="match status" value="1"/>
</dbReference>
<evidence type="ECO:0000313" key="5">
    <source>
        <dbReference type="Proteomes" id="UP000309389"/>
    </source>
</evidence>
<dbReference type="GO" id="GO:0016787">
    <property type="term" value="F:hydrolase activity"/>
    <property type="evidence" value="ECO:0007669"/>
    <property type="project" value="UniProtKB-KW"/>
</dbReference>
<evidence type="ECO:0000259" key="3">
    <source>
        <dbReference type="Pfam" id="PF04909"/>
    </source>
</evidence>